<dbReference type="InterPro" id="IPR000917">
    <property type="entry name" value="Sulfatase_N"/>
</dbReference>
<evidence type="ECO:0000313" key="4">
    <source>
        <dbReference type="Proteomes" id="UP000605784"/>
    </source>
</evidence>
<dbReference type="Gene3D" id="3.40.720.10">
    <property type="entry name" value="Alkaline Phosphatase, subunit A"/>
    <property type="match status" value="1"/>
</dbReference>
<reference evidence="3" key="2">
    <citation type="submission" date="2020-09" db="EMBL/GenBank/DDBJ databases">
        <authorList>
            <person name="Sun Q."/>
            <person name="Ohkuma M."/>
        </authorList>
    </citation>
    <scope>NUCLEOTIDE SEQUENCE</scope>
    <source>
        <strain evidence="3">JCM 17820</strain>
    </source>
</reference>
<evidence type="ECO:0000313" key="3">
    <source>
        <dbReference type="EMBL" id="GGN88044.1"/>
    </source>
</evidence>
<name>A0A830GJA9_9EURY</name>
<dbReference type="Proteomes" id="UP000605784">
    <property type="component" value="Unassembled WGS sequence"/>
</dbReference>
<dbReference type="EMBL" id="BMOU01000001">
    <property type="protein sequence ID" value="GGN88044.1"/>
    <property type="molecule type" value="Genomic_DNA"/>
</dbReference>
<dbReference type="Pfam" id="PF00884">
    <property type="entry name" value="Sulfatase"/>
    <property type="match status" value="1"/>
</dbReference>
<organism evidence="3 4">
    <name type="scientific">Haloarcula pellucida</name>
    <dbReference type="NCBI Taxonomy" id="1427151"/>
    <lineage>
        <taxon>Archaea</taxon>
        <taxon>Methanobacteriati</taxon>
        <taxon>Methanobacteriota</taxon>
        <taxon>Stenosarchaea group</taxon>
        <taxon>Halobacteria</taxon>
        <taxon>Halobacteriales</taxon>
        <taxon>Haloarculaceae</taxon>
        <taxon>Haloarcula</taxon>
    </lineage>
</organism>
<dbReference type="SUPFAM" id="SSF53649">
    <property type="entry name" value="Alkaline phosphatase-like"/>
    <property type="match status" value="1"/>
</dbReference>
<dbReference type="RefSeq" id="WP_188994625.1">
    <property type="nucleotide sequence ID" value="NZ_BMOU01000001.1"/>
</dbReference>
<keyword evidence="4" id="KW-1185">Reference proteome</keyword>
<evidence type="ECO:0000259" key="2">
    <source>
        <dbReference type="Pfam" id="PF00884"/>
    </source>
</evidence>
<protein>
    <submittedName>
        <fullName evidence="3">Choline-sulfatase</fullName>
    </submittedName>
</protein>
<comment type="similarity">
    <text evidence="1">Belongs to the sulfatase family.</text>
</comment>
<dbReference type="GO" id="GO:0004065">
    <property type="term" value="F:arylsulfatase activity"/>
    <property type="evidence" value="ECO:0007669"/>
    <property type="project" value="TreeGrafter"/>
</dbReference>
<sequence>MSRRPNVIWITLDSVRADHTTLAGYDRDTTPELERIARSGTAFSTCFAHGNYTLSSSGAILTGTYPQHNTVGITGERLPDELPTVAERFADAGYRTACLSRNSYLSEATGLDRGFDRFSWIAGHNIHRAAGLRTLLKFAPNLWTHSAGLTTDTGKHATPFVMNDVAKRWLGDLQGEDPFFFYLHYNEPHRPYYPPGMTRDQFADELAVDGETAAEIAMDSHTDITDYVAGSKSVDPDVLDVLVAMYDAEVSYTDYMVGQLYDHIRSLPLSDTIVVVTADHGELFGERGLFAHKIGLDDPLLHVPLVVDGIDDFAADADDIVQHMDVMETLLGLAGADRQGTHGVDLREASREYAFAGRGPADFEQYIERNPDFETDRYFGGRLTAVRTHDYKYLSEEGGSDALYAMAPDAHDGPVVYPDEETDVSAAFEDEYAELSAVVEEFRETEGLPVGEGGSAAFDDAMQRQLSDLGYLD</sequence>
<feature type="domain" description="Sulfatase N-terminal" evidence="2">
    <location>
        <begin position="5"/>
        <end position="336"/>
    </location>
</feature>
<comment type="caution">
    <text evidence="3">The sequence shown here is derived from an EMBL/GenBank/DDBJ whole genome shotgun (WGS) entry which is preliminary data.</text>
</comment>
<dbReference type="InterPro" id="IPR017850">
    <property type="entry name" value="Alkaline_phosphatase_core_sf"/>
</dbReference>
<gene>
    <name evidence="3" type="ORF">GCM10009030_07330</name>
</gene>
<evidence type="ECO:0000256" key="1">
    <source>
        <dbReference type="ARBA" id="ARBA00008779"/>
    </source>
</evidence>
<proteinExistence type="inferred from homology"/>
<dbReference type="InterPro" id="IPR050738">
    <property type="entry name" value="Sulfatase"/>
</dbReference>
<dbReference type="PANTHER" id="PTHR42693">
    <property type="entry name" value="ARYLSULFATASE FAMILY MEMBER"/>
    <property type="match status" value="1"/>
</dbReference>
<dbReference type="CDD" id="cd16148">
    <property type="entry name" value="sulfatase_like"/>
    <property type="match status" value="1"/>
</dbReference>
<reference evidence="3" key="1">
    <citation type="journal article" date="2014" name="Int. J. Syst. Evol. Microbiol.">
        <title>Complete genome sequence of Corynebacterium casei LMG S-19264T (=DSM 44701T), isolated from a smear-ripened cheese.</title>
        <authorList>
            <consortium name="US DOE Joint Genome Institute (JGI-PGF)"/>
            <person name="Walter F."/>
            <person name="Albersmeier A."/>
            <person name="Kalinowski J."/>
            <person name="Ruckert C."/>
        </authorList>
    </citation>
    <scope>NUCLEOTIDE SEQUENCE</scope>
    <source>
        <strain evidence="3">JCM 17820</strain>
    </source>
</reference>
<dbReference type="PANTHER" id="PTHR42693:SF33">
    <property type="entry name" value="ARYLSULFATASE"/>
    <property type="match status" value="1"/>
</dbReference>
<accession>A0A830GJA9</accession>
<dbReference type="AlphaFoldDB" id="A0A830GJA9"/>